<dbReference type="Proteomes" id="UP000199268">
    <property type="component" value="Unassembled WGS sequence"/>
</dbReference>
<dbReference type="InterPro" id="IPR009061">
    <property type="entry name" value="DNA-bd_dom_put_sf"/>
</dbReference>
<dbReference type="PROSITE" id="PS50937">
    <property type="entry name" value="HTH_MERR_2"/>
    <property type="match status" value="1"/>
</dbReference>
<dbReference type="PANTHER" id="PTHR30204:SF98">
    <property type="entry name" value="HTH-TYPE TRANSCRIPTIONAL REGULATOR ADHR"/>
    <property type="match status" value="1"/>
</dbReference>
<organism evidence="4 5">
    <name type="scientific">Weissella bombi</name>
    <dbReference type="NCBI Taxonomy" id="1505725"/>
    <lineage>
        <taxon>Bacteria</taxon>
        <taxon>Bacillati</taxon>
        <taxon>Bacillota</taxon>
        <taxon>Bacilli</taxon>
        <taxon>Lactobacillales</taxon>
        <taxon>Lactobacillaceae</taxon>
        <taxon>Weissella</taxon>
    </lineage>
</organism>
<protein>
    <submittedName>
        <fullName evidence="4">DNA-binding transcriptional regulator, MerR family</fullName>
    </submittedName>
</protein>
<evidence type="ECO:0000256" key="1">
    <source>
        <dbReference type="ARBA" id="ARBA00023125"/>
    </source>
</evidence>
<dbReference type="InterPro" id="IPR000551">
    <property type="entry name" value="MerR-type_HTH_dom"/>
</dbReference>
<accession>A0A1C3ZVX2</accession>
<dbReference type="SUPFAM" id="SSF46955">
    <property type="entry name" value="Putative DNA-binding domain"/>
    <property type="match status" value="1"/>
</dbReference>
<dbReference type="InterPro" id="IPR047057">
    <property type="entry name" value="MerR_fam"/>
</dbReference>
<dbReference type="STRING" id="1505725.GA0061074_10313"/>
<keyword evidence="5" id="KW-1185">Reference proteome</keyword>
<dbReference type="CDD" id="cd01109">
    <property type="entry name" value="HTH_YyaN"/>
    <property type="match status" value="1"/>
</dbReference>
<feature type="coiled-coil region" evidence="2">
    <location>
        <begin position="94"/>
        <end position="121"/>
    </location>
</feature>
<sequence>MPITQKTYNIGEFSQLTGIPTSTLRYYESENLIKPQRSANGHRYYTSDDFDWLRFLNHLKGAGMSIADLKQYITLREQGDQTIRQRLSLLKTTKANFLKELAEIQQHLQILNDKINWYEAKDAGIISESEKFKTYLEHLGHENY</sequence>
<evidence type="ECO:0000313" key="5">
    <source>
        <dbReference type="Proteomes" id="UP000199268"/>
    </source>
</evidence>
<dbReference type="GO" id="GO:0003677">
    <property type="term" value="F:DNA binding"/>
    <property type="evidence" value="ECO:0007669"/>
    <property type="project" value="UniProtKB-KW"/>
</dbReference>
<proteinExistence type="predicted"/>
<dbReference type="PANTHER" id="PTHR30204">
    <property type="entry name" value="REDOX-CYCLING DRUG-SENSING TRANSCRIPTIONAL ACTIVATOR SOXR"/>
    <property type="match status" value="1"/>
</dbReference>
<dbReference type="GO" id="GO:0003700">
    <property type="term" value="F:DNA-binding transcription factor activity"/>
    <property type="evidence" value="ECO:0007669"/>
    <property type="project" value="InterPro"/>
</dbReference>
<dbReference type="RefSeq" id="WP_092461788.1">
    <property type="nucleotide sequence ID" value="NZ_BJEE01000004.1"/>
</dbReference>
<reference evidence="5" key="1">
    <citation type="submission" date="2016-08" db="EMBL/GenBank/DDBJ databases">
        <authorList>
            <person name="Varghese N."/>
            <person name="Submissions Spin"/>
        </authorList>
    </citation>
    <scope>NUCLEOTIDE SEQUENCE [LARGE SCALE GENOMIC DNA]</scope>
    <source>
        <strain evidence="5">R-53094</strain>
    </source>
</reference>
<dbReference type="EMBL" id="FMAO01000003">
    <property type="protein sequence ID" value="SCB86426.1"/>
    <property type="molecule type" value="Genomic_DNA"/>
</dbReference>
<dbReference type="Pfam" id="PF13411">
    <property type="entry name" value="MerR_1"/>
    <property type="match status" value="1"/>
</dbReference>
<dbReference type="Gene3D" id="1.10.1660.10">
    <property type="match status" value="1"/>
</dbReference>
<dbReference type="AlphaFoldDB" id="A0A1C3ZVX2"/>
<feature type="domain" description="HTH merR-type" evidence="3">
    <location>
        <begin position="7"/>
        <end position="75"/>
    </location>
</feature>
<gene>
    <name evidence="4" type="ORF">GA0061074_10313</name>
</gene>
<evidence type="ECO:0000256" key="2">
    <source>
        <dbReference type="SAM" id="Coils"/>
    </source>
</evidence>
<dbReference type="SMART" id="SM00422">
    <property type="entry name" value="HTH_MERR"/>
    <property type="match status" value="1"/>
</dbReference>
<evidence type="ECO:0000259" key="3">
    <source>
        <dbReference type="PROSITE" id="PS50937"/>
    </source>
</evidence>
<keyword evidence="2" id="KW-0175">Coiled coil</keyword>
<keyword evidence="1 4" id="KW-0238">DNA-binding</keyword>
<evidence type="ECO:0000313" key="4">
    <source>
        <dbReference type="EMBL" id="SCB86426.1"/>
    </source>
</evidence>
<name>A0A1C3ZVX2_9LACO</name>
<dbReference type="OrthoDB" id="9811174at2"/>